<comment type="caution">
    <text evidence="2">The sequence shown here is derived from an EMBL/GenBank/DDBJ whole genome shotgun (WGS) entry which is preliminary data.</text>
</comment>
<sequence>MRFSYLFTAIATLTSITSAIPVADDESNLKELRDLEKRGCKYKDCHECFAKYPACIWAGNGSMDPFSSVNWYEIHFSETSISNYIFLPPKFSLATCSKCSGNC</sequence>
<organism evidence="2 3">
    <name type="scientific">Helicocarpus griseus UAMH5409</name>
    <dbReference type="NCBI Taxonomy" id="1447875"/>
    <lineage>
        <taxon>Eukaryota</taxon>
        <taxon>Fungi</taxon>
        <taxon>Dikarya</taxon>
        <taxon>Ascomycota</taxon>
        <taxon>Pezizomycotina</taxon>
        <taxon>Eurotiomycetes</taxon>
        <taxon>Eurotiomycetidae</taxon>
        <taxon>Onygenales</taxon>
        <taxon>Ajellomycetaceae</taxon>
        <taxon>Helicocarpus</taxon>
    </lineage>
</organism>
<accession>A0A2B7WFI0</accession>
<dbReference type="EMBL" id="PDNB01000355">
    <property type="protein sequence ID" value="PGG95349.1"/>
    <property type="molecule type" value="Genomic_DNA"/>
</dbReference>
<keyword evidence="3" id="KW-1185">Reference proteome</keyword>
<name>A0A2B7WFI0_9EURO</name>
<keyword evidence="1" id="KW-0732">Signal</keyword>
<protein>
    <submittedName>
        <fullName evidence="2">Uncharacterized protein</fullName>
    </submittedName>
</protein>
<evidence type="ECO:0000313" key="3">
    <source>
        <dbReference type="Proteomes" id="UP000223968"/>
    </source>
</evidence>
<proteinExistence type="predicted"/>
<gene>
    <name evidence="2" type="ORF">AJ79_10104</name>
</gene>
<feature type="signal peptide" evidence="1">
    <location>
        <begin position="1"/>
        <end position="19"/>
    </location>
</feature>
<evidence type="ECO:0000256" key="1">
    <source>
        <dbReference type="SAM" id="SignalP"/>
    </source>
</evidence>
<reference evidence="2 3" key="1">
    <citation type="submission" date="2017-10" db="EMBL/GenBank/DDBJ databases">
        <title>Comparative genomics in systemic dimorphic fungi from Ajellomycetaceae.</title>
        <authorList>
            <person name="Munoz J.F."/>
            <person name="Mcewen J.G."/>
            <person name="Clay O.K."/>
            <person name="Cuomo C.A."/>
        </authorList>
    </citation>
    <scope>NUCLEOTIDE SEQUENCE [LARGE SCALE GENOMIC DNA]</scope>
    <source>
        <strain evidence="2 3">UAMH5409</strain>
    </source>
</reference>
<dbReference type="Proteomes" id="UP000223968">
    <property type="component" value="Unassembled WGS sequence"/>
</dbReference>
<evidence type="ECO:0000313" key="2">
    <source>
        <dbReference type="EMBL" id="PGG95349.1"/>
    </source>
</evidence>
<dbReference type="AlphaFoldDB" id="A0A2B7WFI0"/>
<feature type="chain" id="PRO_5012202865" evidence="1">
    <location>
        <begin position="20"/>
        <end position="103"/>
    </location>
</feature>